<accession>A0A8D8VF80</accession>
<name>A0A8D8VF80_9HEMI</name>
<evidence type="ECO:0000313" key="1">
    <source>
        <dbReference type="EMBL" id="CAG6724491.1"/>
    </source>
</evidence>
<dbReference type="EMBL" id="HBUF01367813">
    <property type="protein sequence ID" value="CAG6724491.1"/>
    <property type="molecule type" value="Transcribed_RNA"/>
</dbReference>
<dbReference type="EMBL" id="HBUF01367812">
    <property type="protein sequence ID" value="CAG6724489.1"/>
    <property type="molecule type" value="Transcribed_RNA"/>
</dbReference>
<organism evidence="1">
    <name type="scientific">Cacopsylla melanoneura</name>
    <dbReference type="NCBI Taxonomy" id="428564"/>
    <lineage>
        <taxon>Eukaryota</taxon>
        <taxon>Metazoa</taxon>
        <taxon>Ecdysozoa</taxon>
        <taxon>Arthropoda</taxon>
        <taxon>Hexapoda</taxon>
        <taxon>Insecta</taxon>
        <taxon>Pterygota</taxon>
        <taxon>Neoptera</taxon>
        <taxon>Paraneoptera</taxon>
        <taxon>Hemiptera</taxon>
        <taxon>Sternorrhyncha</taxon>
        <taxon>Psylloidea</taxon>
        <taxon>Psyllidae</taxon>
        <taxon>Psyllinae</taxon>
        <taxon>Cacopsylla</taxon>
    </lineage>
</organism>
<dbReference type="AlphaFoldDB" id="A0A8D8VF80"/>
<protein>
    <submittedName>
        <fullName evidence="1">Uncharacterized protein</fullName>
    </submittedName>
</protein>
<proteinExistence type="predicted"/>
<reference evidence="1" key="1">
    <citation type="submission" date="2021-05" db="EMBL/GenBank/DDBJ databases">
        <authorList>
            <person name="Alioto T."/>
            <person name="Alioto T."/>
            <person name="Gomez Garrido J."/>
        </authorList>
    </citation>
    <scope>NUCLEOTIDE SEQUENCE</scope>
</reference>
<sequence>MKTSWCLNYIARFCYPWEWSPWKSWVLVVYSSPPLLPPLHLPHYHLKKICHTPPSTVWYHGTKLTLVQMLTWTLMFQAHTHSATYHICPVLKPQLLQSPFLLLLHLFLSFPPPLLSLDRNFSSASSSGTPFPWSSEWSWSGLQLHCQTSSCETEQDWGYSLVRRARGY</sequence>